<reference evidence="1 2" key="1">
    <citation type="submission" date="2020-09" db="EMBL/GenBank/DDBJ databases">
        <title>novel species in genus Nocardioides.</title>
        <authorList>
            <person name="Zhang G."/>
        </authorList>
    </citation>
    <scope>NUCLEOTIDE SEQUENCE [LARGE SCALE GENOMIC DNA]</scope>
    <source>
        <strain evidence="1 2">KCTC 39551</strain>
    </source>
</reference>
<dbReference type="Proteomes" id="UP000618818">
    <property type="component" value="Unassembled WGS sequence"/>
</dbReference>
<sequence>MEVEVSVTERLRFDDGSPVRAASAVVRLGEGRLVVSDDATHAAWFRPGAESMRVRLLPPVEGHEVFEEESGTKHLKPDLETACRVEVDGEEAVLLMGSGSSPRRMRWCLLRMRDGVPEVMSTDMDGLYADVARALDVDPDDLNLEGACIVGRSLRWFHRGLPSAGLLSGSVDLDLDAALAAAAGQHGADLPVESARSYDLGSVDGVGLAITDVVALADGDLLACAAAEDSPNPRDDGEVTATALARIRDGEVVDVVPLPDHDGRVLKVEGLMVLDADETGATLYAVSDVDDPDAASWAATLHVRL</sequence>
<comment type="caution">
    <text evidence="1">The sequence shown here is derived from an EMBL/GenBank/DDBJ whole genome shotgun (WGS) entry which is preliminary data.</text>
</comment>
<gene>
    <name evidence="1" type="ORF">IEZ26_12555</name>
</gene>
<evidence type="ECO:0000313" key="1">
    <source>
        <dbReference type="EMBL" id="MBD3925461.1"/>
    </source>
</evidence>
<organism evidence="1 2">
    <name type="scientific">Nocardioides cavernae</name>
    <dbReference type="NCBI Taxonomy" id="1921566"/>
    <lineage>
        <taxon>Bacteria</taxon>
        <taxon>Bacillati</taxon>
        <taxon>Actinomycetota</taxon>
        <taxon>Actinomycetes</taxon>
        <taxon>Propionibacteriales</taxon>
        <taxon>Nocardioidaceae</taxon>
        <taxon>Nocardioides</taxon>
    </lineage>
</organism>
<dbReference type="Pfam" id="PF21851">
    <property type="entry name" value="DUF6910"/>
    <property type="match status" value="1"/>
</dbReference>
<evidence type="ECO:0008006" key="3">
    <source>
        <dbReference type="Google" id="ProtNLM"/>
    </source>
</evidence>
<name>A0ABR8NE23_9ACTN</name>
<accession>A0ABR8NE23</accession>
<dbReference type="RefSeq" id="WP_191195110.1">
    <property type="nucleotide sequence ID" value="NZ_JACXYZ010000001.1"/>
</dbReference>
<dbReference type="InterPro" id="IPR053852">
    <property type="entry name" value="DUF6910"/>
</dbReference>
<evidence type="ECO:0000313" key="2">
    <source>
        <dbReference type="Proteomes" id="UP000618818"/>
    </source>
</evidence>
<keyword evidence="2" id="KW-1185">Reference proteome</keyword>
<protein>
    <recommendedName>
        <fullName evidence="3">DUF3616 domain-containing protein</fullName>
    </recommendedName>
</protein>
<proteinExistence type="predicted"/>
<dbReference type="EMBL" id="JACXYZ010000001">
    <property type="protein sequence ID" value="MBD3925461.1"/>
    <property type="molecule type" value="Genomic_DNA"/>
</dbReference>